<name>A0ABC9W9G9_GRUJA</name>
<gene>
    <name evidence="1" type="ORF">GRJ2_000603000</name>
</gene>
<evidence type="ECO:0000313" key="2">
    <source>
        <dbReference type="Proteomes" id="UP001623348"/>
    </source>
</evidence>
<proteinExistence type="predicted"/>
<dbReference type="Proteomes" id="UP001623348">
    <property type="component" value="Unassembled WGS sequence"/>
</dbReference>
<comment type="caution">
    <text evidence="1">The sequence shown here is derived from an EMBL/GenBank/DDBJ whole genome shotgun (WGS) entry which is preliminary data.</text>
</comment>
<organism evidence="1 2">
    <name type="scientific">Grus japonensis</name>
    <name type="common">Japanese crane</name>
    <name type="synonym">Red-crowned crane</name>
    <dbReference type="NCBI Taxonomy" id="30415"/>
    <lineage>
        <taxon>Eukaryota</taxon>
        <taxon>Metazoa</taxon>
        <taxon>Chordata</taxon>
        <taxon>Craniata</taxon>
        <taxon>Vertebrata</taxon>
        <taxon>Euteleostomi</taxon>
        <taxon>Archelosauria</taxon>
        <taxon>Archosauria</taxon>
        <taxon>Dinosauria</taxon>
        <taxon>Saurischia</taxon>
        <taxon>Theropoda</taxon>
        <taxon>Coelurosauria</taxon>
        <taxon>Aves</taxon>
        <taxon>Neognathae</taxon>
        <taxon>Neoaves</taxon>
        <taxon>Gruiformes</taxon>
        <taxon>Gruidae</taxon>
        <taxon>Grus</taxon>
    </lineage>
</organism>
<sequence length="108" mass="12713">MKMIKGQDHLPYEERLKELGISTLPRGDKAWGNLITVFQYLKGGYKEDRGSLITRSHMEKTKGNGYKLHQERFHLDIRNNIFTVRTINHWNNLPRDVVESPSLEVFKM</sequence>
<accession>A0ABC9W9G9</accession>
<keyword evidence="2" id="KW-1185">Reference proteome</keyword>
<dbReference type="AlphaFoldDB" id="A0ABC9W9G9"/>
<protein>
    <submittedName>
        <fullName evidence="1">Uncharacterized protein</fullName>
    </submittedName>
</protein>
<dbReference type="EMBL" id="BAAFJT010000002">
    <property type="protein sequence ID" value="GAB0181377.1"/>
    <property type="molecule type" value="Genomic_DNA"/>
</dbReference>
<reference evidence="1 2" key="1">
    <citation type="submission" date="2024-06" db="EMBL/GenBank/DDBJ databases">
        <title>The draft genome of Grus japonensis, version 3.</title>
        <authorList>
            <person name="Nabeshima K."/>
            <person name="Suzuki S."/>
            <person name="Onuma M."/>
        </authorList>
    </citation>
    <scope>NUCLEOTIDE SEQUENCE [LARGE SCALE GENOMIC DNA]</scope>
    <source>
        <strain evidence="1 2">451A</strain>
    </source>
</reference>
<evidence type="ECO:0000313" key="1">
    <source>
        <dbReference type="EMBL" id="GAB0181377.1"/>
    </source>
</evidence>